<dbReference type="GO" id="GO:0004407">
    <property type="term" value="F:histone deacetylase activity"/>
    <property type="evidence" value="ECO:0007669"/>
    <property type="project" value="TreeGrafter"/>
</dbReference>
<feature type="compositionally biased region" description="Low complexity" evidence="1">
    <location>
        <begin position="987"/>
        <end position="1018"/>
    </location>
</feature>
<feature type="region of interest" description="Disordered" evidence="1">
    <location>
        <begin position="1092"/>
        <end position="1134"/>
    </location>
</feature>
<dbReference type="GO" id="GO:0010468">
    <property type="term" value="P:regulation of gene expression"/>
    <property type="evidence" value="ECO:0007669"/>
    <property type="project" value="UniProtKB-ARBA"/>
</dbReference>
<dbReference type="CDD" id="cd09998">
    <property type="entry name" value="HDAC_Hos3"/>
    <property type="match status" value="1"/>
</dbReference>
<evidence type="ECO:0000313" key="4">
    <source>
        <dbReference type="Proteomes" id="UP000813423"/>
    </source>
</evidence>
<dbReference type="PANTHER" id="PTHR47558:SF1">
    <property type="entry name" value="HISTONE DEACETYLASE HOS3"/>
    <property type="match status" value="1"/>
</dbReference>
<feature type="compositionally biased region" description="Polar residues" evidence="1">
    <location>
        <begin position="130"/>
        <end position="141"/>
    </location>
</feature>
<protein>
    <recommendedName>
        <fullName evidence="2">Histone deacetylase domain-containing protein</fullName>
    </recommendedName>
</protein>
<dbReference type="PRINTS" id="PR01270">
    <property type="entry name" value="HDASUPER"/>
</dbReference>
<feature type="compositionally biased region" description="Polar residues" evidence="1">
    <location>
        <begin position="25"/>
        <end position="37"/>
    </location>
</feature>
<comment type="caution">
    <text evidence="3">The sequence shown here is derived from an EMBL/GenBank/DDBJ whole genome shotgun (WGS) entry which is preliminary data.</text>
</comment>
<feature type="compositionally biased region" description="Polar residues" evidence="1">
    <location>
        <begin position="1120"/>
        <end position="1134"/>
    </location>
</feature>
<feature type="compositionally biased region" description="Low complexity" evidence="1">
    <location>
        <begin position="870"/>
        <end position="890"/>
    </location>
</feature>
<feature type="compositionally biased region" description="Polar residues" evidence="1">
    <location>
        <begin position="1160"/>
        <end position="1173"/>
    </location>
</feature>
<feature type="domain" description="Histone deacetylase" evidence="2">
    <location>
        <begin position="256"/>
        <end position="596"/>
    </location>
</feature>
<dbReference type="FunFam" id="3.40.800.20:FF:000011">
    <property type="entry name" value="Histone deacetylase HOS3"/>
    <property type="match status" value="1"/>
</dbReference>
<feature type="compositionally biased region" description="Polar residues" evidence="1">
    <location>
        <begin position="814"/>
        <end position="824"/>
    </location>
</feature>
<reference evidence="3" key="1">
    <citation type="submission" date="2021-08" db="EMBL/GenBank/DDBJ databases">
        <title>Global Aspergillus fumigatus from environmental and clinical sources.</title>
        <authorList>
            <person name="Barber A."/>
            <person name="Sae-Ong T."/>
        </authorList>
    </citation>
    <scope>NUCLEOTIDE SEQUENCE</scope>
    <source>
        <strain evidence="3">NRZ-2016-071</strain>
    </source>
</reference>
<feature type="region of interest" description="Disordered" evidence="1">
    <location>
        <begin position="745"/>
        <end position="1073"/>
    </location>
</feature>
<organism evidence="3 4">
    <name type="scientific">Aspergillus fumigatus</name>
    <name type="common">Neosartorya fumigata</name>
    <dbReference type="NCBI Taxonomy" id="746128"/>
    <lineage>
        <taxon>Eukaryota</taxon>
        <taxon>Fungi</taxon>
        <taxon>Dikarya</taxon>
        <taxon>Ascomycota</taxon>
        <taxon>Pezizomycotina</taxon>
        <taxon>Eurotiomycetes</taxon>
        <taxon>Eurotiomycetidae</taxon>
        <taxon>Eurotiales</taxon>
        <taxon>Aspergillaceae</taxon>
        <taxon>Aspergillus</taxon>
        <taxon>Aspergillus subgen. Fumigati</taxon>
    </lineage>
</organism>
<evidence type="ECO:0000259" key="2">
    <source>
        <dbReference type="Pfam" id="PF00850"/>
    </source>
</evidence>
<dbReference type="InterPro" id="IPR037138">
    <property type="entry name" value="His_deacetylse_dom_sf"/>
</dbReference>
<dbReference type="InterPro" id="IPR023801">
    <property type="entry name" value="His_deacetylse_dom"/>
</dbReference>
<name>A0A8H4HSU8_ASPFM</name>
<feature type="compositionally biased region" description="Basic and acidic residues" evidence="1">
    <location>
        <begin position="929"/>
        <end position="939"/>
    </location>
</feature>
<dbReference type="Pfam" id="PF00850">
    <property type="entry name" value="Hist_deacetyl"/>
    <property type="match status" value="1"/>
</dbReference>
<proteinExistence type="predicted"/>
<feature type="region of interest" description="Disordered" evidence="1">
    <location>
        <begin position="1152"/>
        <end position="1191"/>
    </location>
</feature>
<dbReference type="EMBL" id="JAIBSC010000043">
    <property type="protein sequence ID" value="KAH1905001.1"/>
    <property type="molecule type" value="Genomic_DNA"/>
</dbReference>
<sequence>MDPSIRDEPPQATFTAPPPPPPAPSSNDLTNSLNHLTIASAAATPLPTSPSPSSLLSPLDVPARSSADLAHPVPRRTASSNSLSDERDERRKSTSSLKKRSSTASLRSGHNSAGANSPRPSLSRRSSSSNFATPPTSTANMPSKRPQEQAAPTAASVAADFFQREVDLHQSTDLHSKVVVVVHDACYGHRFSRPRTSKTALSYIVERPERIQACVVGVSAAYVLMAGRHAGKRFAPHPELDLHQLPAPPFQIRKTSRTMPITSAAVTHVHGTKWMDELKTMCDAAESRLALNGKELVRPRSSGKDGDSAKKAPLNDGDLYLCSESLNAFEGALGGVCEGVDAVFNSNTTKRAFVCIRPPGHHCSTSHPSGFCWINNVHVGITYAAMTHGLTHAAILDFDLHHGDGSQDIAWEQNQKAVSAAWNAANHKKTRIGYFSLHDINSFPCEYGDVEKVRNASVCIDKAHGQSIWNVHLETWKSDAEFWEIYAAKYTILLEKARAFLRLHTERLLDSAPGDTPPKAAIFISAGFDASEWEGSGMQRHQVNVPTEFYAKFTADVVQMAEEEGLGVDGRVISVLEGGYSNRALTSGVLSHLAALGDTTTLSAIVNHEQQVGLASEMFDRLHVSDSNAPAEALRTPSDIGYDSQWWAPTRLDELEALVYPPPSTAPKSKSARTYFAPTQSFAAKVVAAPRDRKSTGSPAGSDVVPLPEVGWATAAHELSKVLIPSHRQTTSYRPEELNAEASRIRRERQTAVAAAQASQKAASAASAASEGNRMQLRTRKAKASLPSSPKAETPKKNVTKSTRRTTIDPGDLPSSTADSSPGVRTTRRKSTTPIASKPSGAAESGRPNTSSLDVGASETPEQASIAAGSCPPESPSRSRSSTPSRSAAPKRSEGPKVPPVPRVPSSFLSKPASSDDQKVVSDQAQAEMTEKTDSRPADLDDLAAGVKKLSIKLKVPTPEEHAAREKQRKTTKAAKATEQHQRRAPRPTTSKTPTSSKKASSVTAAATAHASTARGTSHPSPSPSTCQMPFGPNIAISNGNMDRVKQESPENAPDDLVVSSPDPLAENETPLLSNVTINRPRWETPKDVLVSGSVSTQEAPSGSATPSSWASESLPGRSTVYSPPTTTRQTMNGLPVFTSSCPIPFAAASTAPEGKQALAMQQPNLFTHSDNAGTGHPDLMHNQNYKPEQP</sequence>
<feature type="compositionally biased region" description="Polar residues" evidence="1">
    <location>
        <begin position="1182"/>
        <end position="1191"/>
    </location>
</feature>
<feature type="compositionally biased region" description="Low complexity" evidence="1">
    <location>
        <begin position="752"/>
        <end position="770"/>
    </location>
</feature>
<dbReference type="Proteomes" id="UP000813423">
    <property type="component" value="Unassembled WGS sequence"/>
</dbReference>
<dbReference type="SUPFAM" id="SSF52768">
    <property type="entry name" value="Arginase/deacetylase"/>
    <property type="match status" value="1"/>
</dbReference>
<dbReference type="InterPro" id="IPR023696">
    <property type="entry name" value="Ureohydrolase_dom_sf"/>
</dbReference>
<feature type="compositionally biased region" description="Low complexity" evidence="1">
    <location>
        <begin position="39"/>
        <end position="59"/>
    </location>
</feature>
<feature type="compositionally biased region" description="Polar residues" evidence="1">
    <location>
        <begin position="1093"/>
        <end position="1112"/>
    </location>
</feature>
<dbReference type="Gene3D" id="3.40.800.20">
    <property type="entry name" value="Histone deacetylase domain"/>
    <property type="match status" value="1"/>
</dbReference>
<gene>
    <name evidence="3" type="ORF">KXV57_006118</name>
</gene>
<dbReference type="GO" id="GO:0005634">
    <property type="term" value="C:nucleus"/>
    <property type="evidence" value="ECO:0007669"/>
    <property type="project" value="TreeGrafter"/>
</dbReference>
<dbReference type="InterPro" id="IPR053244">
    <property type="entry name" value="HDAC_HD_type_1"/>
</dbReference>
<accession>A0A8H4HSU8</accession>
<feature type="compositionally biased region" description="Low complexity" evidence="1">
    <location>
        <begin position="117"/>
        <end position="129"/>
    </location>
</feature>
<evidence type="ECO:0000256" key="1">
    <source>
        <dbReference type="SAM" id="MobiDB-lite"/>
    </source>
</evidence>
<dbReference type="AlphaFoldDB" id="A0A8H4HSU8"/>
<feature type="region of interest" description="Disordered" evidence="1">
    <location>
        <begin position="1"/>
        <end position="156"/>
    </location>
</feature>
<dbReference type="InterPro" id="IPR000286">
    <property type="entry name" value="HDACs"/>
</dbReference>
<dbReference type="SMR" id="A0A8H4HSU8"/>
<dbReference type="PANTHER" id="PTHR47558">
    <property type="entry name" value="HISTONE DEACETYLASE HOS3"/>
    <property type="match status" value="1"/>
</dbReference>
<evidence type="ECO:0000313" key="3">
    <source>
        <dbReference type="EMBL" id="KAH1905001.1"/>
    </source>
</evidence>